<dbReference type="AlphaFoldDB" id="A0A7C8BMC5"/>
<evidence type="ECO:0000313" key="3">
    <source>
        <dbReference type="Proteomes" id="UP000481339"/>
    </source>
</evidence>
<name>A0A7C8BMC5_9MICO</name>
<sequence length="319" mass="33349">MHDPRSDMPRGESENGQASDDTKRDTTSGTRNGNTNTADDPDRAAAERLLQDAVRGRQKLARRYVRTLRRLSPRATPAELVRRLEKQYLAAVTGTGQAGTVGHFLADAAVTAISAVVTTGIGMAAGGRDGSGTTGSGRGSRTAGRAAGRGVKSGSRRRMLGPVQGAVAAAGASIAVRGMQNGVDRVIPVATARVEFEVTALFALAVADIHGLRLSPVRRAVLVRALLAGPEAQPIVRRRADAVAYLDPELPGTDAGEAWVRLLAEDVAEDDLSDLTRDLASGGASAGFGRPVIDAARIAFPAPPAEFPEHLAVGWEQRD</sequence>
<reference evidence="2 3" key="1">
    <citation type="submission" date="2019-09" db="EMBL/GenBank/DDBJ databases">
        <title>Phylogeny of genus Pseudoclavibacter and closely related genus.</title>
        <authorList>
            <person name="Li Y."/>
        </authorList>
    </citation>
    <scope>NUCLEOTIDE SEQUENCE [LARGE SCALE GENOMIC DNA]</scope>
    <source>
        <strain evidence="2 3">JCM 16921</strain>
    </source>
</reference>
<protein>
    <submittedName>
        <fullName evidence="2">Uncharacterized protein</fullName>
    </submittedName>
</protein>
<dbReference type="RefSeq" id="WP_158036880.1">
    <property type="nucleotide sequence ID" value="NZ_BAAAZV010000016.1"/>
</dbReference>
<feature type="region of interest" description="Disordered" evidence="1">
    <location>
        <begin position="126"/>
        <end position="155"/>
    </location>
</feature>
<comment type="caution">
    <text evidence="2">The sequence shown here is derived from an EMBL/GenBank/DDBJ whole genome shotgun (WGS) entry which is preliminary data.</text>
</comment>
<feature type="compositionally biased region" description="Low complexity" evidence="1">
    <location>
        <begin position="27"/>
        <end position="37"/>
    </location>
</feature>
<evidence type="ECO:0000256" key="1">
    <source>
        <dbReference type="SAM" id="MobiDB-lite"/>
    </source>
</evidence>
<feature type="compositionally biased region" description="Gly residues" evidence="1">
    <location>
        <begin position="126"/>
        <end position="138"/>
    </location>
</feature>
<accession>A0A7C8BMC5</accession>
<dbReference type="EMBL" id="WBKA01000009">
    <property type="protein sequence ID" value="KAB1631131.1"/>
    <property type="molecule type" value="Genomic_DNA"/>
</dbReference>
<organism evidence="2 3">
    <name type="scientific">Pseudoclavibacter caeni</name>
    <dbReference type="NCBI Taxonomy" id="908846"/>
    <lineage>
        <taxon>Bacteria</taxon>
        <taxon>Bacillati</taxon>
        <taxon>Actinomycetota</taxon>
        <taxon>Actinomycetes</taxon>
        <taxon>Micrococcales</taxon>
        <taxon>Microbacteriaceae</taxon>
        <taxon>Pseudoclavibacter</taxon>
    </lineage>
</organism>
<dbReference type="OrthoDB" id="5244605at2"/>
<proteinExistence type="predicted"/>
<feature type="region of interest" description="Disordered" evidence="1">
    <location>
        <begin position="1"/>
        <end position="44"/>
    </location>
</feature>
<gene>
    <name evidence="2" type="ORF">F8O02_08865</name>
</gene>
<dbReference type="Proteomes" id="UP000481339">
    <property type="component" value="Unassembled WGS sequence"/>
</dbReference>
<evidence type="ECO:0000313" key="2">
    <source>
        <dbReference type="EMBL" id="KAB1631131.1"/>
    </source>
</evidence>
<feature type="compositionally biased region" description="Basic and acidic residues" evidence="1">
    <location>
        <begin position="1"/>
        <end position="13"/>
    </location>
</feature>
<feature type="compositionally biased region" description="Low complexity" evidence="1">
    <location>
        <begin position="139"/>
        <end position="150"/>
    </location>
</feature>
<keyword evidence="3" id="KW-1185">Reference proteome</keyword>